<dbReference type="EMBL" id="CVRL01000033">
    <property type="protein sequence ID" value="CRL11513.1"/>
    <property type="molecule type" value="Genomic_DNA"/>
</dbReference>
<dbReference type="RefSeq" id="WP_050673577.1">
    <property type="nucleotide sequence ID" value="NZ_CVRL01000033.1"/>
</dbReference>
<protein>
    <recommendedName>
        <fullName evidence="4">D-galactarate dehydratase</fullName>
    </recommendedName>
</protein>
<feature type="region of interest" description="Disordered" evidence="1">
    <location>
        <begin position="30"/>
        <end position="50"/>
    </location>
</feature>
<proteinExistence type="predicted"/>
<evidence type="ECO:0000256" key="1">
    <source>
        <dbReference type="SAM" id="MobiDB-lite"/>
    </source>
</evidence>
<gene>
    <name evidence="2" type="ORF">NIT7321_02381</name>
</gene>
<sequence length="162" mass="16075">MRYSVLILSSVAFVGACGPLQWNSSILGPRSGGGSAPVAPASPSTVPAAPDVAATPLAPLEAGTTSVAPAPGTPATSAGYTGRATTVASLGDPSQPGLWMETPLVSSAQRARVRSPRGNEVVLTLRPIKGAAGAGSRLSIDAMRALGLPLTELVEVQVLPAG</sequence>
<feature type="compositionally biased region" description="Low complexity" evidence="1">
    <location>
        <begin position="36"/>
        <end position="50"/>
    </location>
</feature>
<dbReference type="Proteomes" id="UP000043764">
    <property type="component" value="Unassembled WGS sequence"/>
</dbReference>
<organism evidence="2 3">
    <name type="scientific">Phaeobacter italicus</name>
    <dbReference type="NCBI Taxonomy" id="481446"/>
    <lineage>
        <taxon>Bacteria</taxon>
        <taxon>Pseudomonadati</taxon>
        <taxon>Pseudomonadota</taxon>
        <taxon>Alphaproteobacteria</taxon>
        <taxon>Rhodobacterales</taxon>
        <taxon>Roseobacteraceae</taxon>
        <taxon>Phaeobacter</taxon>
    </lineage>
</organism>
<evidence type="ECO:0000313" key="2">
    <source>
        <dbReference type="EMBL" id="CRL11513.1"/>
    </source>
</evidence>
<reference evidence="3" key="1">
    <citation type="submission" date="2015-05" db="EMBL/GenBank/DDBJ databases">
        <authorList>
            <person name="Rodrigo-Torres Lidia"/>
            <person name="Arahal R.David."/>
        </authorList>
    </citation>
    <scope>NUCLEOTIDE SEQUENCE [LARGE SCALE GENOMIC DNA]</scope>
    <source>
        <strain evidence="3">CECT 7321</strain>
    </source>
</reference>
<evidence type="ECO:0000313" key="3">
    <source>
        <dbReference type="Proteomes" id="UP000043764"/>
    </source>
</evidence>
<dbReference type="PROSITE" id="PS51257">
    <property type="entry name" value="PROKAR_LIPOPROTEIN"/>
    <property type="match status" value="1"/>
</dbReference>
<dbReference type="STRING" id="481446.NIT7645_00778"/>
<keyword evidence="3" id="KW-1185">Reference proteome</keyword>
<dbReference type="AlphaFoldDB" id="A0A0H5D445"/>
<name>A0A0H5D445_9RHOB</name>
<accession>A0A0H5D445</accession>
<evidence type="ECO:0008006" key="4">
    <source>
        <dbReference type="Google" id="ProtNLM"/>
    </source>
</evidence>